<dbReference type="Gene3D" id="3.40.50.2000">
    <property type="entry name" value="Glycogen Phosphorylase B"/>
    <property type="match status" value="2"/>
</dbReference>
<feature type="domain" description="Glycosyl transferase family 1" evidence="1">
    <location>
        <begin position="201"/>
        <end position="352"/>
    </location>
</feature>
<dbReference type="PANTHER" id="PTHR45947:SF3">
    <property type="entry name" value="SULFOQUINOVOSYL TRANSFERASE SQD2"/>
    <property type="match status" value="1"/>
</dbReference>
<feature type="domain" description="Glycosyltransferase subfamily 4-like N-terminal" evidence="2">
    <location>
        <begin position="16"/>
        <end position="191"/>
    </location>
</feature>
<organism evidence="3 4">
    <name type="scientific">Fulvivirga lutea</name>
    <dbReference type="NCBI Taxonomy" id="2810512"/>
    <lineage>
        <taxon>Bacteria</taxon>
        <taxon>Pseudomonadati</taxon>
        <taxon>Bacteroidota</taxon>
        <taxon>Cytophagia</taxon>
        <taxon>Cytophagales</taxon>
        <taxon>Fulvivirgaceae</taxon>
        <taxon>Fulvivirga</taxon>
    </lineage>
</organism>
<dbReference type="CDD" id="cd03794">
    <property type="entry name" value="GT4_WbuB-like"/>
    <property type="match status" value="1"/>
</dbReference>
<dbReference type="Pfam" id="PF00534">
    <property type="entry name" value="Glycos_transf_1"/>
    <property type="match status" value="1"/>
</dbReference>
<dbReference type="EMBL" id="CP070608">
    <property type="protein sequence ID" value="QSE98193.1"/>
    <property type="molecule type" value="Genomic_DNA"/>
</dbReference>
<dbReference type="KEGG" id="fuv:JR347_03690"/>
<dbReference type="SUPFAM" id="SSF53756">
    <property type="entry name" value="UDP-Glycosyltransferase/glycogen phosphorylase"/>
    <property type="match status" value="1"/>
</dbReference>
<dbReference type="InterPro" id="IPR050194">
    <property type="entry name" value="Glycosyltransferase_grp1"/>
</dbReference>
<dbReference type="PANTHER" id="PTHR45947">
    <property type="entry name" value="SULFOQUINOVOSYL TRANSFERASE SQD2"/>
    <property type="match status" value="1"/>
</dbReference>
<evidence type="ECO:0000259" key="1">
    <source>
        <dbReference type="Pfam" id="PF00534"/>
    </source>
</evidence>
<reference evidence="3" key="1">
    <citation type="submission" date="2021-02" db="EMBL/GenBank/DDBJ databases">
        <title>Fulvivirga sp. S481 isolated from sea water.</title>
        <authorList>
            <person name="Bae S.S."/>
            <person name="Baek K."/>
        </authorList>
    </citation>
    <scope>NUCLEOTIDE SEQUENCE</scope>
    <source>
        <strain evidence="3">S481</strain>
    </source>
</reference>
<sequence length="384" mass="43587">MKICLIHQYFKTPETGGAIRSYYIANYLKSKGHTVTVITARNNRAYSVDKSLGYDVHYLPVYYENHLSFLSRIHAFFIFVWKANRLIKKLQPFDLNYVITTPLTTGFIATRALKRFGTPYIFEVGDLWPEAPIQLGVINNPLLKWITRNWEMSFYSKAKSIVALSPDIKDYIQSKCPNCTIEVITNFADIDLFKNAEVNESLSHLENKFVISYLGTVGLANQLEYLISFAEKLTSENVHIVVAGGGAQFNKIKIIAINKGLKNITFLDQTDKKGVASILSITDAIYISFKNVPVLGTGSPNKFFDGLASGKMIVINFQGWLKSLVEKHDVGVYYHPEKPEELVEKLTPYFEQSRLIKVKENSLALAEKFTPKNQLSRLDTILKF</sequence>
<proteinExistence type="predicted"/>
<dbReference type="Pfam" id="PF13439">
    <property type="entry name" value="Glyco_transf_4"/>
    <property type="match status" value="1"/>
</dbReference>
<dbReference type="InterPro" id="IPR001296">
    <property type="entry name" value="Glyco_trans_1"/>
</dbReference>
<dbReference type="GO" id="GO:0016758">
    <property type="term" value="F:hexosyltransferase activity"/>
    <property type="evidence" value="ECO:0007669"/>
    <property type="project" value="TreeGrafter"/>
</dbReference>
<keyword evidence="4" id="KW-1185">Reference proteome</keyword>
<accession>A0A974WMJ8</accession>
<evidence type="ECO:0000259" key="2">
    <source>
        <dbReference type="Pfam" id="PF13439"/>
    </source>
</evidence>
<name>A0A974WMJ8_9BACT</name>
<protein>
    <submittedName>
        <fullName evidence="3">Glycosyltransferase family 4 protein</fullName>
    </submittedName>
</protein>
<dbReference type="AlphaFoldDB" id="A0A974WMJ8"/>
<dbReference type="InterPro" id="IPR028098">
    <property type="entry name" value="Glyco_trans_4-like_N"/>
</dbReference>
<dbReference type="RefSeq" id="WP_205722701.1">
    <property type="nucleotide sequence ID" value="NZ_CP070608.1"/>
</dbReference>
<evidence type="ECO:0000313" key="4">
    <source>
        <dbReference type="Proteomes" id="UP000662783"/>
    </source>
</evidence>
<gene>
    <name evidence="3" type="ORF">JR347_03690</name>
</gene>
<evidence type="ECO:0000313" key="3">
    <source>
        <dbReference type="EMBL" id="QSE98193.1"/>
    </source>
</evidence>
<dbReference type="Proteomes" id="UP000662783">
    <property type="component" value="Chromosome"/>
</dbReference>